<feature type="compositionally biased region" description="Polar residues" evidence="2">
    <location>
        <begin position="282"/>
        <end position="291"/>
    </location>
</feature>
<sequence length="291" mass="31746">MLANHYLIVQRWHPFLLTNETEVQKIAVWIRIPNLPIKLYNQRFLTRLGSGVGKMLKIDHLTSIHSRGKFARIYVEVNLAKQLIPTIKVMGQVLNLEYEGLHQICFTCGKYGHRLEGCPDRVTVHSPKKSVATELNPLHQDPNSGQSSMENTVEQEVVDPVANGDCLPPNELNASVDINSPSNEESDISGPKGSNPVKGIASVSVSLVVAHTSLSAEPPRVDVKSSTQSPRVDVKFSTILNGVPQPLVQVNTLADQTTVGSGSDGRLHYDGSGMQIDEEGSPASTHHIQSL</sequence>
<dbReference type="InterPro" id="IPR036875">
    <property type="entry name" value="Znf_CCHC_sf"/>
</dbReference>
<evidence type="ECO:0000256" key="2">
    <source>
        <dbReference type="SAM" id="MobiDB-lite"/>
    </source>
</evidence>
<keyword evidence="5" id="KW-1185">Reference proteome</keyword>
<dbReference type="GO" id="GO:0003676">
    <property type="term" value="F:nucleic acid binding"/>
    <property type="evidence" value="ECO:0007669"/>
    <property type="project" value="InterPro"/>
</dbReference>
<feature type="compositionally biased region" description="Polar residues" evidence="2">
    <location>
        <begin position="172"/>
        <end position="183"/>
    </location>
</feature>
<dbReference type="GO" id="GO:0008270">
    <property type="term" value="F:zinc ion binding"/>
    <property type="evidence" value="ECO:0007669"/>
    <property type="project" value="UniProtKB-KW"/>
</dbReference>
<dbReference type="PANTHER" id="PTHR31286:SF99">
    <property type="entry name" value="DUF4283 DOMAIN-CONTAINING PROTEIN"/>
    <property type="match status" value="1"/>
</dbReference>
<feature type="region of interest" description="Disordered" evidence="2">
    <location>
        <begin position="130"/>
        <end position="151"/>
    </location>
</feature>
<feature type="region of interest" description="Disordered" evidence="2">
    <location>
        <begin position="163"/>
        <end position="195"/>
    </location>
</feature>
<keyword evidence="1" id="KW-0863">Zinc-finger</keyword>
<dbReference type="InterPro" id="IPR040256">
    <property type="entry name" value="At4g02000-like"/>
</dbReference>
<feature type="compositionally biased region" description="Polar residues" evidence="2">
    <location>
        <begin position="141"/>
        <end position="151"/>
    </location>
</feature>
<name>A0AAV1XFD3_LUPLU</name>
<dbReference type="SUPFAM" id="SSF57756">
    <property type="entry name" value="Retrovirus zinc finger-like domains"/>
    <property type="match status" value="1"/>
</dbReference>
<feature type="region of interest" description="Disordered" evidence="2">
    <location>
        <begin position="271"/>
        <end position="291"/>
    </location>
</feature>
<dbReference type="Proteomes" id="UP001497480">
    <property type="component" value="Unassembled WGS sequence"/>
</dbReference>
<evidence type="ECO:0000256" key="1">
    <source>
        <dbReference type="PROSITE-ProRule" id="PRU00047"/>
    </source>
</evidence>
<dbReference type="EMBL" id="CAXHTB010000014">
    <property type="protein sequence ID" value="CAL0319884.1"/>
    <property type="molecule type" value="Genomic_DNA"/>
</dbReference>
<dbReference type="PROSITE" id="PS50158">
    <property type="entry name" value="ZF_CCHC"/>
    <property type="match status" value="1"/>
</dbReference>
<organism evidence="4 5">
    <name type="scientific">Lupinus luteus</name>
    <name type="common">European yellow lupine</name>
    <dbReference type="NCBI Taxonomy" id="3873"/>
    <lineage>
        <taxon>Eukaryota</taxon>
        <taxon>Viridiplantae</taxon>
        <taxon>Streptophyta</taxon>
        <taxon>Embryophyta</taxon>
        <taxon>Tracheophyta</taxon>
        <taxon>Spermatophyta</taxon>
        <taxon>Magnoliopsida</taxon>
        <taxon>eudicotyledons</taxon>
        <taxon>Gunneridae</taxon>
        <taxon>Pentapetalae</taxon>
        <taxon>rosids</taxon>
        <taxon>fabids</taxon>
        <taxon>Fabales</taxon>
        <taxon>Fabaceae</taxon>
        <taxon>Papilionoideae</taxon>
        <taxon>50 kb inversion clade</taxon>
        <taxon>genistoids sensu lato</taxon>
        <taxon>core genistoids</taxon>
        <taxon>Genisteae</taxon>
        <taxon>Lupinus</taxon>
    </lineage>
</organism>
<dbReference type="PANTHER" id="PTHR31286">
    <property type="entry name" value="GLYCINE-RICH CELL WALL STRUCTURAL PROTEIN 1.8-LIKE"/>
    <property type="match status" value="1"/>
</dbReference>
<accession>A0AAV1XFD3</accession>
<keyword evidence="1" id="KW-0479">Metal-binding</keyword>
<keyword evidence="1" id="KW-0862">Zinc</keyword>
<feature type="domain" description="CCHC-type" evidence="3">
    <location>
        <begin position="105"/>
        <end position="120"/>
    </location>
</feature>
<comment type="caution">
    <text evidence="4">The sequence shown here is derived from an EMBL/GenBank/DDBJ whole genome shotgun (WGS) entry which is preliminary data.</text>
</comment>
<reference evidence="4 5" key="1">
    <citation type="submission" date="2024-03" db="EMBL/GenBank/DDBJ databases">
        <authorList>
            <person name="Martinez-Hernandez J."/>
        </authorList>
    </citation>
    <scope>NUCLEOTIDE SEQUENCE [LARGE SCALE GENOMIC DNA]</scope>
</reference>
<gene>
    <name evidence="4" type="ORF">LLUT_LOCUS20944</name>
</gene>
<dbReference type="AlphaFoldDB" id="A0AAV1XFD3"/>
<proteinExistence type="predicted"/>
<dbReference type="InterPro" id="IPR001878">
    <property type="entry name" value="Znf_CCHC"/>
</dbReference>
<evidence type="ECO:0000313" key="4">
    <source>
        <dbReference type="EMBL" id="CAL0319884.1"/>
    </source>
</evidence>
<evidence type="ECO:0000259" key="3">
    <source>
        <dbReference type="PROSITE" id="PS50158"/>
    </source>
</evidence>
<evidence type="ECO:0000313" key="5">
    <source>
        <dbReference type="Proteomes" id="UP001497480"/>
    </source>
</evidence>
<protein>
    <recommendedName>
        <fullName evidence="3">CCHC-type domain-containing protein</fullName>
    </recommendedName>
</protein>